<accession>A0A9Q0KTI2</accession>
<dbReference type="InterPro" id="IPR035897">
    <property type="entry name" value="Toll_tir_struct_dom_sf"/>
</dbReference>
<dbReference type="Pfam" id="PF01582">
    <property type="entry name" value="TIR"/>
    <property type="match status" value="1"/>
</dbReference>
<gene>
    <name evidence="7" type="ORF">NE237_001527</name>
</gene>
<feature type="domain" description="TIR" evidence="6">
    <location>
        <begin position="17"/>
        <end position="184"/>
    </location>
</feature>
<dbReference type="PANTHER" id="PTHR32009:SF39">
    <property type="entry name" value="TIR DOMAIN-CONTAINING PROTEIN"/>
    <property type="match status" value="1"/>
</dbReference>
<dbReference type="SMART" id="SM00255">
    <property type="entry name" value="TIR"/>
    <property type="match status" value="1"/>
</dbReference>
<evidence type="ECO:0000256" key="3">
    <source>
        <dbReference type="ARBA" id="ARBA00023027"/>
    </source>
</evidence>
<evidence type="ECO:0000313" key="7">
    <source>
        <dbReference type="EMBL" id="KAJ4976421.1"/>
    </source>
</evidence>
<feature type="compositionally biased region" description="Acidic residues" evidence="5">
    <location>
        <begin position="189"/>
        <end position="229"/>
    </location>
</feature>
<dbReference type="EMBL" id="JAMYWD010000003">
    <property type="protein sequence ID" value="KAJ4976421.1"/>
    <property type="molecule type" value="Genomic_DNA"/>
</dbReference>
<keyword evidence="8" id="KW-1185">Reference proteome</keyword>
<evidence type="ECO:0000313" key="8">
    <source>
        <dbReference type="Proteomes" id="UP001141806"/>
    </source>
</evidence>
<dbReference type="Gene3D" id="3.40.50.10140">
    <property type="entry name" value="Toll/interleukin-1 receptor homology (TIR) domain"/>
    <property type="match status" value="1"/>
</dbReference>
<dbReference type="AlphaFoldDB" id="A0A9Q0KTI2"/>
<dbReference type="GO" id="GO:0007165">
    <property type="term" value="P:signal transduction"/>
    <property type="evidence" value="ECO:0007669"/>
    <property type="project" value="InterPro"/>
</dbReference>
<evidence type="ECO:0000256" key="5">
    <source>
        <dbReference type="SAM" id="MobiDB-lite"/>
    </source>
</evidence>
<evidence type="ECO:0000256" key="1">
    <source>
        <dbReference type="ARBA" id="ARBA00011982"/>
    </source>
</evidence>
<organism evidence="7 8">
    <name type="scientific">Protea cynaroides</name>
    <dbReference type="NCBI Taxonomy" id="273540"/>
    <lineage>
        <taxon>Eukaryota</taxon>
        <taxon>Viridiplantae</taxon>
        <taxon>Streptophyta</taxon>
        <taxon>Embryophyta</taxon>
        <taxon>Tracheophyta</taxon>
        <taxon>Spermatophyta</taxon>
        <taxon>Magnoliopsida</taxon>
        <taxon>Proteales</taxon>
        <taxon>Proteaceae</taxon>
        <taxon>Protea</taxon>
    </lineage>
</organism>
<dbReference type="InterPro" id="IPR000157">
    <property type="entry name" value="TIR_dom"/>
</dbReference>
<comment type="catalytic activity">
    <reaction evidence="4">
        <text>NAD(+) + H2O = ADP-D-ribose + nicotinamide + H(+)</text>
        <dbReference type="Rhea" id="RHEA:16301"/>
        <dbReference type="ChEBI" id="CHEBI:15377"/>
        <dbReference type="ChEBI" id="CHEBI:15378"/>
        <dbReference type="ChEBI" id="CHEBI:17154"/>
        <dbReference type="ChEBI" id="CHEBI:57540"/>
        <dbReference type="ChEBI" id="CHEBI:57967"/>
        <dbReference type="EC" id="3.2.2.6"/>
    </reaction>
    <physiologicalReaction direction="left-to-right" evidence="4">
        <dbReference type="Rhea" id="RHEA:16302"/>
    </physiologicalReaction>
</comment>
<protein>
    <recommendedName>
        <fullName evidence="1">ADP-ribosyl cyclase/cyclic ADP-ribose hydrolase</fullName>
        <ecNumber evidence="1">3.2.2.6</ecNumber>
    </recommendedName>
</protein>
<comment type="caution">
    <text evidence="7">The sequence shown here is derived from an EMBL/GenBank/DDBJ whole genome shotgun (WGS) entry which is preliminary data.</text>
</comment>
<dbReference type="GO" id="GO:0061809">
    <property type="term" value="F:NAD+ nucleosidase activity, cyclic ADP-ribose generating"/>
    <property type="evidence" value="ECO:0007669"/>
    <property type="project" value="UniProtKB-EC"/>
</dbReference>
<name>A0A9Q0KTI2_9MAGN</name>
<keyword evidence="2" id="KW-0378">Hydrolase</keyword>
<evidence type="ECO:0000259" key="6">
    <source>
        <dbReference type="PROSITE" id="PS50104"/>
    </source>
</evidence>
<dbReference type="PANTHER" id="PTHR32009">
    <property type="entry name" value="TMV RESISTANCE PROTEIN N-LIKE"/>
    <property type="match status" value="1"/>
</dbReference>
<feature type="region of interest" description="Disordered" evidence="5">
    <location>
        <begin position="188"/>
        <end position="244"/>
    </location>
</feature>
<reference evidence="7" key="1">
    <citation type="journal article" date="2023" name="Plant J.">
        <title>The genome of the king protea, Protea cynaroides.</title>
        <authorList>
            <person name="Chang J."/>
            <person name="Duong T.A."/>
            <person name="Schoeman C."/>
            <person name="Ma X."/>
            <person name="Roodt D."/>
            <person name="Barker N."/>
            <person name="Li Z."/>
            <person name="Van de Peer Y."/>
            <person name="Mizrachi E."/>
        </authorList>
    </citation>
    <scope>NUCLEOTIDE SEQUENCE</scope>
    <source>
        <tissue evidence="7">Young leaves</tissue>
    </source>
</reference>
<dbReference type="PROSITE" id="PS50104">
    <property type="entry name" value="TIR"/>
    <property type="match status" value="1"/>
</dbReference>
<dbReference type="FunFam" id="3.40.50.10140:FF:000007">
    <property type="entry name" value="Disease resistance protein (TIR-NBS-LRR class)"/>
    <property type="match status" value="1"/>
</dbReference>
<keyword evidence="3" id="KW-0520">NAD</keyword>
<dbReference type="EC" id="3.2.2.6" evidence="1"/>
<evidence type="ECO:0000256" key="2">
    <source>
        <dbReference type="ARBA" id="ARBA00022801"/>
    </source>
</evidence>
<dbReference type="OrthoDB" id="6078042at2759"/>
<dbReference type="Proteomes" id="UP001141806">
    <property type="component" value="Unassembled WGS sequence"/>
</dbReference>
<evidence type="ECO:0000256" key="4">
    <source>
        <dbReference type="ARBA" id="ARBA00047304"/>
    </source>
</evidence>
<proteinExistence type="predicted"/>
<dbReference type="SUPFAM" id="SSF52200">
    <property type="entry name" value="Toll/Interleukin receptor TIR domain"/>
    <property type="match status" value="1"/>
</dbReference>
<sequence length="270" mass="30775">MASSSQTIASSGISYGCSYDVFINFRGVDTRENFVCLLHDGLRRDGFHAFIDSEDLWEGEEIRPSLLKAIQGSKISIPIFSKHYADSKYCLLELAEIWDCCLTQDQTILPIFIDVEPREVENQSGSFEGPFQKYKSKCKPTVEDWENALTKVGKIKGWHLKQQLLNAEEDEEGAKEAYFLRSSVGWSDANDDEEVDEEDADDDEEVDKEDADDDEEIEDGHEEVDEEEEHALSASNYMETFLDGEDNQYEEEFLEEGKNRAVCCLSCFGF</sequence>